<dbReference type="SMART" id="SM00248">
    <property type="entry name" value="ANK"/>
    <property type="match status" value="3"/>
</dbReference>
<evidence type="ECO:0000256" key="2">
    <source>
        <dbReference type="ARBA" id="ARBA00023043"/>
    </source>
</evidence>
<feature type="compositionally biased region" description="Pro residues" evidence="4">
    <location>
        <begin position="132"/>
        <end position="150"/>
    </location>
</feature>
<evidence type="ECO:0000313" key="5">
    <source>
        <dbReference type="EMBL" id="PNH11975.1"/>
    </source>
</evidence>
<dbReference type="SUPFAM" id="SSF48403">
    <property type="entry name" value="Ankyrin repeat"/>
    <property type="match status" value="1"/>
</dbReference>
<proteinExistence type="predicted"/>
<feature type="compositionally biased region" description="Gly residues" evidence="4">
    <location>
        <begin position="192"/>
        <end position="208"/>
    </location>
</feature>
<dbReference type="Pfam" id="PF00023">
    <property type="entry name" value="Ank"/>
    <property type="match status" value="1"/>
</dbReference>
<dbReference type="PANTHER" id="PTHR24173">
    <property type="entry name" value="ANKYRIN REPEAT CONTAINING"/>
    <property type="match status" value="1"/>
</dbReference>
<protein>
    <submittedName>
        <fullName evidence="5">Ankyrin-1</fullName>
    </submittedName>
</protein>
<feature type="compositionally biased region" description="Basic and acidic residues" evidence="4">
    <location>
        <begin position="115"/>
        <end position="124"/>
    </location>
</feature>
<keyword evidence="6" id="KW-1185">Reference proteome</keyword>
<keyword evidence="1" id="KW-0677">Repeat</keyword>
<dbReference type="AlphaFoldDB" id="A0A2J8AHI0"/>
<feature type="repeat" description="ANK" evidence="3">
    <location>
        <begin position="29"/>
        <end position="54"/>
    </location>
</feature>
<dbReference type="Gene3D" id="1.25.40.20">
    <property type="entry name" value="Ankyrin repeat-containing domain"/>
    <property type="match status" value="2"/>
</dbReference>
<feature type="repeat" description="ANK" evidence="3">
    <location>
        <begin position="251"/>
        <end position="274"/>
    </location>
</feature>
<feature type="non-terminal residue" evidence="5">
    <location>
        <position position="1"/>
    </location>
</feature>
<keyword evidence="2 3" id="KW-0040">ANK repeat</keyword>
<dbReference type="PROSITE" id="PS50297">
    <property type="entry name" value="ANK_REP_REGION"/>
    <property type="match status" value="2"/>
</dbReference>
<dbReference type="Proteomes" id="UP000236333">
    <property type="component" value="Unassembled WGS sequence"/>
</dbReference>
<accession>A0A2J8AHI0</accession>
<comment type="caution">
    <text evidence="5">The sequence shown here is derived from an EMBL/GenBank/DDBJ whole genome shotgun (WGS) entry which is preliminary data.</text>
</comment>
<feature type="region of interest" description="Disordered" evidence="4">
    <location>
        <begin position="189"/>
        <end position="208"/>
    </location>
</feature>
<dbReference type="PANTHER" id="PTHR24173:SF74">
    <property type="entry name" value="ANKYRIN REPEAT DOMAIN-CONTAINING PROTEIN 16"/>
    <property type="match status" value="1"/>
</dbReference>
<name>A0A2J8AHI0_9CHLO</name>
<reference evidence="5 6" key="1">
    <citation type="journal article" date="2017" name="Mol. Biol. Evol.">
        <title>The 4-celled Tetrabaena socialis nuclear genome reveals the essential components for genetic control of cell number at the origin of multicellularity in the volvocine lineage.</title>
        <authorList>
            <person name="Featherston J."/>
            <person name="Arakaki Y."/>
            <person name="Hanschen E.R."/>
            <person name="Ferris P.J."/>
            <person name="Michod R.E."/>
            <person name="Olson B.J.S.C."/>
            <person name="Nozaki H."/>
            <person name="Durand P.M."/>
        </authorList>
    </citation>
    <scope>NUCLEOTIDE SEQUENCE [LARGE SCALE GENOMIC DNA]</scope>
    <source>
        <strain evidence="5 6">NIES-571</strain>
    </source>
</reference>
<feature type="region of interest" description="Disordered" evidence="4">
    <location>
        <begin position="114"/>
        <end position="151"/>
    </location>
</feature>
<dbReference type="InterPro" id="IPR002110">
    <property type="entry name" value="Ankyrin_rpt"/>
</dbReference>
<dbReference type="PROSITE" id="PS50088">
    <property type="entry name" value="ANK_REPEAT"/>
    <property type="match status" value="2"/>
</dbReference>
<evidence type="ECO:0000313" key="6">
    <source>
        <dbReference type="Proteomes" id="UP000236333"/>
    </source>
</evidence>
<organism evidence="5 6">
    <name type="scientific">Tetrabaena socialis</name>
    <dbReference type="NCBI Taxonomy" id="47790"/>
    <lineage>
        <taxon>Eukaryota</taxon>
        <taxon>Viridiplantae</taxon>
        <taxon>Chlorophyta</taxon>
        <taxon>core chlorophytes</taxon>
        <taxon>Chlorophyceae</taxon>
        <taxon>CS clade</taxon>
        <taxon>Chlamydomonadales</taxon>
        <taxon>Tetrabaenaceae</taxon>
        <taxon>Tetrabaena</taxon>
    </lineage>
</organism>
<dbReference type="EMBL" id="PGGS01000017">
    <property type="protein sequence ID" value="PNH11975.1"/>
    <property type="molecule type" value="Genomic_DNA"/>
</dbReference>
<feature type="non-terminal residue" evidence="5">
    <location>
        <position position="329"/>
    </location>
</feature>
<evidence type="ECO:0000256" key="4">
    <source>
        <dbReference type="SAM" id="MobiDB-lite"/>
    </source>
</evidence>
<evidence type="ECO:0000256" key="3">
    <source>
        <dbReference type="PROSITE-ProRule" id="PRU00023"/>
    </source>
</evidence>
<sequence length="329" mass="34609">VGKADVASAVSADGWTPLHLASRTGAADKGSTALHLASINGHAAVVEALLAAGAPKELALPRLVLAAAPMLTRPGFSPAILLQFFGRPSHVWTFAIDRLPEMLLLRCPQDAGNGEGKRPLDVAKTDASSQCPPCPPSPQPLLTPARPPADGPFDQPTCNRFPTVNRIFHFAGKGSAEELRALLAESKAKGPSGAGAAEGSGAAGSGGGMSLRVVDSEGATPLNLAIHAESLETVKVILEHDGSMVNYPDMSGSTPLHTAVEVGNLHVLRYLLDRQPPPEMNVQVCVRDDRPDPVQVCVCVRKDRPDPVQVCVCVRGWGGRRRRVQVRAN</sequence>
<dbReference type="OrthoDB" id="590877at2759"/>
<evidence type="ECO:0000256" key="1">
    <source>
        <dbReference type="ARBA" id="ARBA00022737"/>
    </source>
</evidence>
<gene>
    <name evidence="5" type="ORF">TSOC_001134</name>
</gene>
<dbReference type="Pfam" id="PF12796">
    <property type="entry name" value="Ank_2"/>
    <property type="match status" value="1"/>
</dbReference>
<dbReference type="InterPro" id="IPR036770">
    <property type="entry name" value="Ankyrin_rpt-contain_sf"/>
</dbReference>